<keyword evidence="2 6" id="KW-0808">Transferase</keyword>
<dbReference type="SUPFAM" id="SSF53328">
    <property type="entry name" value="Formyltransferase"/>
    <property type="match status" value="1"/>
</dbReference>
<dbReference type="Proteomes" id="UP000001235">
    <property type="component" value="Chromosome"/>
</dbReference>
<dbReference type="KEGG" id="gca:Galf_2374"/>
<dbReference type="RefSeq" id="WP_013294299.1">
    <property type="nucleotide sequence ID" value="NC_014394.1"/>
</dbReference>
<dbReference type="InterPro" id="IPR036477">
    <property type="entry name" value="Formyl_transf_N_sf"/>
</dbReference>
<dbReference type="InterPro" id="IPR001555">
    <property type="entry name" value="GART_AS"/>
</dbReference>
<keyword evidence="9" id="KW-1185">Reference proteome</keyword>
<dbReference type="OrthoDB" id="9806170at2"/>
<dbReference type="GO" id="GO:0005829">
    <property type="term" value="C:cytosol"/>
    <property type="evidence" value="ECO:0007669"/>
    <property type="project" value="TreeGrafter"/>
</dbReference>
<comment type="similarity">
    <text evidence="4 6">Belongs to the GART family.</text>
</comment>
<dbReference type="Pfam" id="PF00551">
    <property type="entry name" value="Formyl_trans_N"/>
    <property type="match status" value="1"/>
</dbReference>
<keyword evidence="3 6" id="KW-0658">Purine biosynthesis</keyword>
<evidence type="ECO:0000256" key="1">
    <source>
        <dbReference type="ARBA" id="ARBA00005054"/>
    </source>
</evidence>
<dbReference type="HAMAP" id="MF_01930">
    <property type="entry name" value="PurN"/>
    <property type="match status" value="1"/>
</dbReference>
<name>D9SJI8_GALCS</name>
<gene>
    <name evidence="6" type="primary">purN</name>
    <name evidence="8" type="ordered locus">Galf_2374</name>
</gene>
<dbReference type="EMBL" id="CP002159">
    <property type="protein sequence ID" value="ADL56376.1"/>
    <property type="molecule type" value="Genomic_DNA"/>
</dbReference>
<feature type="site" description="Raises pKa of active site His" evidence="6">
    <location>
        <position position="141"/>
    </location>
</feature>
<comment type="pathway">
    <text evidence="1 6">Purine metabolism; IMP biosynthesis via de novo pathway; N(2)-formyl-N(1)-(5-phospho-D-ribosyl)glycinamide from N(1)-(5-phospho-D-ribosyl)glycinamide (10-formyl THF route): step 1/1.</text>
</comment>
<feature type="binding site" evidence="6">
    <location>
        <position position="103"/>
    </location>
    <ligand>
        <name>(6R)-10-formyltetrahydrofolate</name>
        <dbReference type="ChEBI" id="CHEBI:195366"/>
    </ligand>
</feature>
<evidence type="ECO:0000256" key="2">
    <source>
        <dbReference type="ARBA" id="ARBA00022679"/>
    </source>
</evidence>
<comment type="catalytic activity">
    <reaction evidence="5 6">
        <text>N(1)-(5-phospho-beta-D-ribosyl)glycinamide + (6R)-10-formyltetrahydrofolate = N(2)-formyl-N(1)-(5-phospho-beta-D-ribosyl)glycinamide + (6S)-5,6,7,8-tetrahydrofolate + H(+)</text>
        <dbReference type="Rhea" id="RHEA:15053"/>
        <dbReference type="ChEBI" id="CHEBI:15378"/>
        <dbReference type="ChEBI" id="CHEBI:57453"/>
        <dbReference type="ChEBI" id="CHEBI:143788"/>
        <dbReference type="ChEBI" id="CHEBI:147286"/>
        <dbReference type="ChEBI" id="CHEBI:195366"/>
        <dbReference type="EC" id="2.1.2.2"/>
    </reaction>
</comment>
<evidence type="ECO:0000259" key="7">
    <source>
        <dbReference type="Pfam" id="PF00551"/>
    </source>
</evidence>
<evidence type="ECO:0000256" key="4">
    <source>
        <dbReference type="ARBA" id="ARBA00038440"/>
    </source>
</evidence>
<evidence type="ECO:0000256" key="6">
    <source>
        <dbReference type="HAMAP-Rule" id="MF_01930"/>
    </source>
</evidence>
<reference evidence="8 9" key="1">
    <citation type="submission" date="2010-08" db="EMBL/GenBank/DDBJ databases">
        <title>Complete sequence of Gallionella capsiferriformans ES-2.</title>
        <authorList>
            <consortium name="US DOE Joint Genome Institute"/>
            <person name="Lucas S."/>
            <person name="Copeland A."/>
            <person name="Lapidus A."/>
            <person name="Cheng J.-F."/>
            <person name="Bruce D."/>
            <person name="Goodwin L."/>
            <person name="Pitluck S."/>
            <person name="Chertkov O."/>
            <person name="Davenport K.W."/>
            <person name="Detter J.C."/>
            <person name="Han C."/>
            <person name="Tapia R."/>
            <person name="Land M."/>
            <person name="Hauser L."/>
            <person name="Chang Y.-J."/>
            <person name="Jeffries C."/>
            <person name="Kyrpides N."/>
            <person name="Ivanova N."/>
            <person name="Mikhailova N."/>
            <person name="Shelobolina E.S."/>
            <person name="Picardal F."/>
            <person name="Roden E."/>
            <person name="Emerson D."/>
            <person name="Woyke T."/>
        </authorList>
    </citation>
    <scope>NUCLEOTIDE SEQUENCE [LARGE SCALE GENOMIC DNA]</scope>
    <source>
        <strain evidence="8 9">ES-2</strain>
    </source>
</reference>
<organism evidence="8 9">
    <name type="scientific">Gallionella capsiferriformans (strain ES-2)</name>
    <name type="common">Gallionella ferruginea capsiferriformans (strain ES-2)</name>
    <dbReference type="NCBI Taxonomy" id="395494"/>
    <lineage>
        <taxon>Bacteria</taxon>
        <taxon>Pseudomonadati</taxon>
        <taxon>Pseudomonadota</taxon>
        <taxon>Betaproteobacteria</taxon>
        <taxon>Nitrosomonadales</taxon>
        <taxon>Gallionellaceae</taxon>
        <taxon>Gallionella</taxon>
    </lineage>
</organism>
<evidence type="ECO:0000313" key="8">
    <source>
        <dbReference type="EMBL" id="ADL56376.1"/>
    </source>
</evidence>
<evidence type="ECO:0000313" key="9">
    <source>
        <dbReference type="Proteomes" id="UP000001235"/>
    </source>
</evidence>
<dbReference type="GO" id="GO:0004644">
    <property type="term" value="F:phosphoribosylglycinamide formyltransferase activity"/>
    <property type="evidence" value="ECO:0007669"/>
    <property type="project" value="UniProtKB-UniRule"/>
</dbReference>
<feature type="binding site" evidence="6">
    <location>
        <begin position="86"/>
        <end position="89"/>
    </location>
    <ligand>
        <name>(6R)-10-formyltetrahydrofolate</name>
        <dbReference type="ChEBI" id="CHEBI:195366"/>
    </ligand>
</feature>
<feature type="binding site" evidence="6">
    <location>
        <position position="61"/>
    </location>
    <ligand>
        <name>(6R)-10-formyltetrahydrofolate</name>
        <dbReference type="ChEBI" id="CHEBI:195366"/>
    </ligand>
</feature>
<dbReference type="PANTHER" id="PTHR43369:SF2">
    <property type="entry name" value="PHOSPHORIBOSYLGLYCINAMIDE FORMYLTRANSFERASE"/>
    <property type="match status" value="1"/>
</dbReference>
<dbReference type="HOGENOM" id="CLU_038395_1_0_4"/>
<dbReference type="UniPathway" id="UPA00074">
    <property type="reaction ID" value="UER00126"/>
</dbReference>
<accession>D9SJI8</accession>
<feature type="binding site" evidence="6">
    <location>
        <begin position="12"/>
        <end position="14"/>
    </location>
    <ligand>
        <name>N(1)-(5-phospho-beta-D-ribosyl)glycinamide</name>
        <dbReference type="ChEBI" id="CHEBI:143788"/>
    </ligand>
</feature>
<proteinExistence type="inferred from homology"/>
<dbReference type="GO" id="GO:0006189">
    <property type="term" value="P:'de novo' IMP biosynthetic process"/>
    <property type="evidence" value="ECO:0007669"/>
    <property type="project" value="UniProtKB-UniRule"/>
</dbReference>
<evidence type="ECO:0000256" key="5">
    <source>
        <dbReference type="ARBA" id="ARBA00047664"/>
    </source>
</evidence>
<dbReference type="EC" id="2.1.2.2" evidence="6"/>
<dbReference type="eggNOG" id="COG0299">
    <property type="taxonomic scope" value="Bacteria"/>
</dbReference>
<dbReference type="PROSITE" id="PS00373">
    <property type="entry name" value="GART"/>
    <property type="match status" value="1"/>
</dbReference>
<dbReference type="AlphaFoldDB" id="D9SJI8"/>
<feature type="domain" description="Formyl transferase N-terminal" evidence="7">
    <location>
        <begin position="2"/>
        <end position="178"/>
    </location>
</feature>
<dbReference type="InterPro" id="IPR002376">
    <property type="entry name" value="Formyl_transf_N"/>
</dbReference>
<dbReference type="CDD" id="cd08645">
    <property type="entry name" value="FMT_core_GART"/>
    <property type="match status" value="1"/>
</dbReference>
<dbReference type="NCBIfam" id="TIGR00639">
    <property type="entry name" value="PurN"/>
    <property type="match status" value="1"/>
</dbReference>
<dbReference type="InterPro" id="IPR004607">
    <property type="entry name" value="GART"/>
</dbReference>
<comment type="function">
    <text evidence="6">Catalyzes the transfer of a formyl group from 10-formyltetrahydrofolate to 5-phospho-ribosyl-glycinamide (GAR), producing 5-phospho-ribosyl-N-formylglycinamide (FGAR) and tetrahydrofolate.</text>
</comment>
<dbReference type="STRING" id="395494.Galf_2374"/>
<sequence length="212" mass="22714">MKKIVILISGRGSNMQALLAAKPGCTIAAVISNRADAGGLAFAQSHGIATAVVAHRDHPDRESFDAELARVIDGFAPDFVILAGFMRILTAGFVNHYQGRLINIHPSLLPAYTGLHTHARALADGVKIHGCTVHFVTADLDHGPIIIQAAVPVLENDTEDTLAARILNEEHRIFPQAIRWLCTDQIELNSAGRVINRANTSVNAALISPALE</sequence>
<protein>
    <recommendedName>
        <fullName evidence="6">Phosphoribosylglycinamide formyltransferase</fullName>
        <ecNumber evidence="6">2.1.2.2</ecNumber>
    </recommendedName>
    <alternativeName>
        <fullName evidence="6">5'-phosphoribosylglycinamide transformylase</fullName>
    </alternativeName>
    <alternativeName>
        <fullName evidence="6">GAR transformylase</fullName>
        <shortName evidence="6">GART</shortName>
    </alternativeName>
</protein>
<dbReference type="PANTHER" id="PTHR43369">
    <property type="entry name" value="PHOSPHORIBOSYLGLYCINAMIDE FORMYLTRANSFERASE"/>
    <property type="match status" value="1"/>
</dbReference>
<evidence type="ECO:0000256" key="3">
    <source>
        <dbReference type="ARBA" id="ARBA00022755"/>
    </source>
</evidence>
<dbReference type="Gene3D" id="3.40.50.170">
    <property type="entry name" value="Formyl transferase, N-terminal domain"/>
    <property type="match status" value="1"/>
</dbReference>
<feature type="active site" description="Proton donor" evidence="6">
    <location>
        <position position="105"/>
    </location>
</feature>